<proteinExistence type="predicted"/>
<dbReference type="Proteomes" id="UP000295313">
    <property type="component" value="Unassembled WGS sequence"/>
</dbReference>
<dbReference type="EMBL" id="SOEO01000003">
    <property type="protein sequence ID" value="TDX82555.1"/>
    <property type="molecule type" value="Genomic_DNA"/>
</dbReference>
<evidence type="ECO:0000313" key="1">
    <source>
        <dbReference type="EMBL" id="TDX82555.1"/>
    </source>
</evidence>
<name>A0A4R8ICU2_9FLAO</name>
<keyword evidence="2" id="KW-1185">Reference proteome</keyword>
<reference evidence="1 2" key="1">
    <citation type="submission" date="2019-03" db="EMBL/GenBank/DDBJ databases">
        <title>Genomic Encyclopedia of Type Strains, Phase III (KMG-III): the genomes of soil and plant-associated and newly described type strains.</title>
        <authorList>
            <person name="Whitman W."/>
        </authorList>
    </citation>
    <scope>NUCLEOTIDE SEQUENCE [LARGE SCALE GENOMIC DNA]</scope>
    <source>
        <strain evidence="1 2">CGMCC 1.12802</strain>
    </source>
</reference>
<comment type="caution">
    <text evidence="1">The sequence shown here is derived from an EMBL/GenBank/DDBJ whole genome shotgun (WGS) entry which is preliminary data.</text>
</comment>
<accession>A0A4R8ICU2</accession>
<protein>
    <submittedName>
        <fullName evidence="1">Uncharacterized protein</fullName>
    </submittedName>
</protein>
<evidence type="ECO:0000313" key="2">
    <source>
        <dbReference type="Proteomes" id="UP000295313"/>
    </source>
</evidence>
<gene>
    <name evidence="1" type="ORF">B0I22_2563</name>
</gene>
<sequence length="58" mass="6230">MEKNCCSIFFVGCNILIFSQVGINTIIPIATLDIISGEKTNSTFIDVINTDACISNSS</sequence>
<organism evidence="1 2">
    <name type="scientific">Epilithonimonas xixisoli</name>
    <dbReference type="NCBI Taxonomy" id="1476462"/>
    <lineage>
        <taxon>Bacteria</taxon>
        <taxon>Pseudomonadati</taxon>
        <taxon>Bacteroidota</taxon>
        <taxon>Flavobacteriia</taxon>
        <taxon>Flavobacteriales</taxon>
        <taxon>Weeksellaceae</taxon>
        <taxon>Chryseobacterium group</taxon>
        <taxon>Epilithonimonas</taxon>
    </lineage>
</organism>
<dbReference type="AlphaFoldDB" id="A0A4R8ICU2"/>